<dbReference type="InterPro" id="IPR058624">
    <property type="entry name" value="MdtA-like_HH"/>
</dbReference>
<dbReference type="Pfam" id="PF25917">
    <property type="entry name" value="BSH_RND"/>
    <property type="match status" value="1"/>
</dbReference>
<dbReference type="Pfam" id="PF25876">
    <property type="entry name" value="HH_MFP_RND"/>
    <property type="match status" value="1"/>
</dbReference>
<dbReference type="OrthoDB" id="9783047at2"/>
<feature type="domain" description="Multidrug resistance protein MdtA-like barrel-sandwich hybrid" evidence="9">
    <location>
        <begin position="99"/>
        <end position="240"/>
    </location>
</feature>
<dbReference type="PANTHER" id="PTHR30469:SF12">
    <property type="entry name" value="MULTIDRUG RESISTANCE PROTEIN MDTA"/>
    <property type="match status" value="1"/>
</dbReference>
<dbReference type="GO" id="GO:1990281">
    <property type="term" value="C:efflux pump complex"/>
    <property type="evidence" value="ECO:0007669"/>
    <property type="project" value="TreeGrafter"/>
</dbReference>
<protein>
    <submittedName>
        <fullName evidence="11">Multidrug transporter subunit MdtA</fullName>
    </submittedName>
</protein>
<dbReference type="Gene3D" id="2.40.50.100">
    <property type="match status" value="1"/>
</dbReference>
<feature type="compositionally biased region" description="Low complexity" evidence="6">
    <location>
        <begin position="406"/>
        <end position="416"/>
    </location>
</feature>
<evidence type="ECO:0000256" key="7">
    <source>
        <dbReference type="SAM" id="Phobius"/>
    </source>
</evidence>
<evidence type="ECO:0000259" key="9">
    <source>
        <dbReference type="Pfam" id="PF25917"/>
    </source>
</evidence>
<keyword evidence="3" id="KW-1003">Cell membrane</keyword>
<feature type="transmembrane region" description="Helical" evidence="7">
    <location>
        <begin position="21"/>
        <end position="39"/>
    </location>
</feature>
<evidence type="ECO:0000259" key="8">
    <source>
        <dbReference type="Pfam" id="PF25876"/>
    </source>
</evidence>
<dbReference type="InterPro" id="IPR006143">
    <property type="entry name" value="RND_pump_MFP"/>
</dbReference>
<dbReference type="KEGG" id="simp:C6571_01965"/>
<keyword evidence="4" id="KW-0997">Cell inner membrane</keyword>
<feature type="region of interest" description="Disordered" evidence="6">
    <location>
        <begin position="446"/>
        <end position="473"/>
    </location>
</feature>
<gene>
    <name evidence="11" type="ORF">C6571_01965</name>
</gene>
<sequence>MSPPRPFSFFPRFAHGRARGLLLLGLCVLAAALAGGWWWNKQRSSDGATTGSQASQSGRGGRGGRFAGAATQPVSVGEVRREDLRVRVSAIGSMSARATAVVRARVSGELTALHFKEGDEVKAGALLAQIDPRSYEAALGQVQGTLARDEALLANARIDLARYRELQQQNSIAGQQVDTQAAQVRQLEGTVAAGRAARDAARLQLSYTRITAPIAGRLGLRQADRGNVITPGDASGIVSITQTRPIDAVFSVPESLLPQITPRMAAGVPLPVELWDREMRRRLATGRVSALDNTIDTATGSIRIKAAFANEDGALFPNQFVNVVLQLDTLAGVLTVPSTAVQNGHVYVVQPDGSVAYTTVRTGVKDGERVSVEGELPVGAQVVTDGLDRLRDGAKVIVIAPPAPQGAPSSAPVAQARRFDPSTLPPELREKLAKMSPEERRAFIAARRAKAAASRPAEAGPAPASTPASAVRP</sequence>
<evidence type="ECO:0000256" key="3">
    <source>
        <dbReference type="ARBA" id="ARBA00022475"/>
    </source>
</evidence>
<feature type="domain" description="Multidrug resistance protein MdtA-like alpha-helical hairpin" evidence="8">
    <location>
        <begin position="139"/>
        <end position="208"/>
    </location>
</feature>
<evidence type="ECO:0000313" key="12">
    <source>
        <dbReference type="Proteomes" id="UP000239326"/>
    </source>
</evidence>
<dbReference type="InterPro" id="IPR058625">
    <property type="entry name" value="MdtA-like_BSH"/>
</dbReference>
<evidence type="ECO:0000256" key="1">
    <source>
        <dbReference type="ARBA" id="ARBA00004236"/>
    </source>
</evidence>
<keyword evidence="5 7" id="KW-0472">Membrane</keyword>
<name>A0A2S0MWY7_9BURK</name>
<dbReference type="Gene3D" id="2.40.420.20">
    <property type="match status" value="1"/>
</dbReference>
<comment type="subcellular location">
    <subcellularLocation>
        <location evidence="1">Cell membrane</location>
    </subcellularLocation>
</comment>
<keyword evidence="7" id="KW-0812">Transmembrane</keyword>
<dbReference type="EMBL" id="CP027669">
    <property type="protein sequence ID" value="AVO40213.1"/>
    <property type="molecule type" value="Genomic_DNA"/>
</dbReference>
<dbReference type="GO" id="GO:0015562">
    <property type="term" value="F:efflux transmembrane transporter activity"/>
    <property type="evidence" value="ECO:0007669"/>
    <property type="project" value="TreeGrafter"/>
</dbReference>
<evidence type="ECO:0000256" key="5">
    <source>
        <dbReference type="ARBA" id="ARBA00023136"/>
    </source>
</evidence>
<feature type="domain" description="Multidrug resistance protein MdtA-like beta-barrel" evidence="10">
    <location>
        <begin position="245"/>
        <end position="329"/>
    </location>
</feature>
<dbReference type="AlphaFoldDB" id="A0A2S0MWY7"/>
<dbReference type="InterPro" id="IPR058626">
    <property type="entry name" value="MdtA-like_b-barrel"/>
</dbReference>
<feature type="region of interest" description="Disordered" evidence="6">
    <location>
        <begin position="402"/>
        <end position="426"/>
    </location>
</feature>
<evidence type="ECO:0000256" key="4">
    <source>
        <dbReference type="ARBA" id="ARBA00022519"/>
    </source>
</evidence>
<dbReference type="Gene3D" id="1.10.287.470">
    <property type="entry name" value="Helix hairpin bin"/>
    <property type="match status" value="1"/>
</dbReference>
<dbReference type="PANTHER" id="PTHR30469">
    <property type="entry name" value="MULTIDRUG RESISTANCE PROTEIN MDTA"/>
    <property type="match status" value="1"/>
</dbReference>
<dbReference type="SUPFAM" id="SSF111369">
    <property type="entry name" value="HlyD-like secretion proteins"/>
    <property type="match status" value="1"/>
</dbReference>
<dbReference type="RefSeq" id="WP_106445206.1">
    <property type="nucleotide sequence ID" value="NZ_CP027669.1"/>
</dbReference>
<dbReference type="NCBIfam" id="NF008589">
    <property type="entry name" value="PRK11556.1"/>
    <property type="match status" value="1"/>
</dbReference>
<dbReference type="Proteomes" id="UP000239326">
    <property type="component" value="Chromosome"/>
</dbReference>
<dbReference type="Pfam" id="PF25944">
    <property type="entry name" value="Beta-barrel_RND"/>
    <property type="match status" value="1"/>
</dbReference>
<dbReference type="Gene3D" id="2.40.30.170">
    <property type="match status" value="1"/>
</dbReference>
<feature type="region of interest" description="Disordered" evidence="6">
    <location>
        <begin position="44"/>
        <end position="74"/>
    </location>
</feature>
<organism evidence="11 12">
    <name type="scientific">Simplicispira suum</name>
    <dbReference type="NCBI Taxonomy" id="2109915"/>
    <lineage>
        <taxon>Bacteria</taxon>
        <taxon>Pseudomonadati</taxon>
        <taxon>Pseudomonadota</taxon>
        <taxon>Betaproteobacteria</taxon>
        <taxon>Burkholderiales</taxon>
        <taxon>Comamonadaceae</taxon>
        <taxon>Simplicispira</taxon>
    </lineage>
</organism>
<evidence type="ECO:0000256" key="6">
    <source>
        <dbReference type="SAM" id="MobiDB-lite"/>
    </source>
</evidence>
<reference evidence="11 12" key="1">
    <citation type="submission" date="2018-03" db="EMBL/GenBank/DDBJ databases">
        <title>Genome sequencing of Simplicispira sp.</title>
        <authorList>
            <person name="Kim S.-J."/>
            <person name="Heo J."/>
            <person name="Kwon S.-W."/>
        </authorList>
    </citation>
    <scope>NUCLEOTIDE SEQUENCE [LARGE SCALE GENOMIC DNA]</scope>
    <source>
        <strain evidence="11 12">SC1-8</strain>
    </source>
</reference>
<comment type="similarity">
    <text evidence="2">Belongs to the membrane fusion protein (MFP) (TC 8.A.1) family.</text>
</comment>
<proteinExistence type="inferred from homology"/>
<evidence type="ECO:0000259" key="10">
    <source>
        <dbReference type="Pfam" id="PF25944"/>
    </source>
</evidence>
<keyword evidence="12" id="KW-1185">Reference proteome</keyword>
<accession>A0A2S0MWY7</accession>
<evidence type="ECO:0000313" key="11">
    <source>
        <dbReference type="EMBL" id="AVO40213.1"/>
    </source>
</evidence>
<evidence type="ECO:0000256" key="2">
    <source>
        <dbReference type="ARBA" id="ARBA00009477"/>
    </source>
</evidence>
<keyword evidence="7" id="KW-1133">Transmembrane helix</keyword>
<dbReference type="NCBIfam" id="TIGR01730">
    <property type="entry name" value="RND_mfp"/>
    <property type="match status" value="1"/>
</dbReference>